<reference evidence="4" key="2">
    <citation type="journal article" date="2014" name="ISME J.">
        <title>Microbial stratification in low pH oxic and suboxic macroscopic growths along an acid mine drainage.</title>
        <authorList>
            <person name="Mendez-Garcia C."/>
            <person name="Mesa V."/>
            <person name="Sprenger R.R."/>
            <person name="Richter M."/>
            <person name="Diez M.S."/>
            <person name="Solano J."/>
            <person name="Bargiela R."/>
            <person name="Golyshina O.V."/>
            <person name="Manteca A."/>
            <person name="Ramos J.L."/>
            <person name="Gallego J.R."/>
            <person name="Llorente I."/>
            <person name="Martins Dos Santos V.A."/>
            <person name="Jensen O.N."/>
            <person name="Pelaez A.I."/>
            <person name="Sanchez J."/>
            <person name="Ferrer M."/>
        </authorList>
    </citation>
    <scope>NUCLEOTIDE SEQUENCE</scope>
</reference>
<accession>T0YGR2</accession>
<dbReference type="Gene3D" id="2.60.120.10">
    <property type="entry name" value="Jelly Rolls"/>
    <property type="match status" value="1"/>
</dbReference>
<dbReference type="EMBL" id="AUZY01011428">
    <property type="protein sequence ID" value="EQD34641.1"/>
    <property type="molecule type" value="Genomic_DNA"/>
</dbReference>
<dbReference type="InterPro" id="IPR014710">
    <property type="entry name" value="RmlC-like_jellyroll"/>
</dbReference>
<dbReference type="InterPro" id="IPR046451">
    <property type="entry name" value="HgmA_C"/>
</dbReference>
<evidence type="ECO:0000259" key="3">
    <source>
        <dbReference type="Pfam" id="PF04209"/>
    </source>
</evidence>
<dbReference type="AlphaFoldDB" id="T0YGR2"/>
<comment type="caution">
    <text evidence="4">The sequence shown here is derived from an EMBL/GenBank/DDBJ whole genome shotgun (WGS) entry which is preliminary data.</text>
</comment>
<protein>
    <submittedName>
        <fullName evidence="4">Homogentisate 1,2-dioxygenase</fullName>
        <ecNumber evidence="4">1.13.-.-</ecNumber>
    </submittedName>
</protein>
<dbReference type="PANTHER" id="PTHR11056:SF0">
    <property type="entry name" value="HOMOGENTISATE 1,2-DIOXYGENASE"/>
    <property type="match status" value="1"/>
</dbReference>
<dbReference type="GO" id="GO:0004411">
    <property type="term" value="F:homogentisate 1,2-dioxygenase activity"/>
    <property type="evidence" value="ECO:0007669"/>
    <property type="project" value="InterPro"/>
</dbReference>
<dbReference type="Pfam" id="PF04209">
    <property type="entry name" value="HgmA_C"/>
    <property type="match status" value="1"/>
</dbReference>
<feature type="non-terminal residue" evidence="4">
    <location>
        <position position="1"/>
    </location>
</feature>
<dbReference type="GO" id="GO:0005737">
    <property type="term" value="C:cytoplasm"/>
    <property type="evidence" value="ECO:0007669"/>
    <property type="project" value="TreeGrafter"/>
</dbReference>
<keyword evidence="4" id="KW-0223">Dioxygenase</keyword>
<organism evidence="4">
    <name type="scientific">mine drainage metagenome</name>
    <dbReference type="NCBI Taxonomy" id="410659"/>
    <lineage>
        <taxon>unclassified sequences</taxon>
        <taxon>metagenomes</taxon>
        <taxon>ecological metagenomes</taxon>
    </lineage>
</organism>
<name>T0YGR2_9ZZZZ</name>
<evidence type="ECO:0000256" key="1">
    <source>
        <dbReference type="ARBA" id="ARBA00001962"/>
    </source>
</evidence>
<keyword evidence="4" id="KW-0560">Oxidoreductase</keyword>
<dbReference type="EC" id="1.13.-.-" evidence="4"/>
<evidence type="ECO:0000313" key="4">
    <source>
        <dbReference type="EMBL" id="EQD34641.1"/>
    </source>
</evidence>
<sequence length="213" mass="24201">SKDTLKIPPRYLNTYGQLKEGTPYYTRDIRPPKFNKPEAGNGNFSIHVDFDSYYVVQDFKTSPLDVEGWDGYLYPFAISVHDMAPIVGKLHMPPPIHETMSSRSMMVATFLPRKYDFHERSIPISYYHSNVDVDEFLFYSSGNFMSRKGIKPGSVTLHVRGLTHGPQPGAVEGALGKEGTDELAVMIETYDPLRLTEYGATMDEPEYMKSWSQ</sequence>
<evidence type="ECO:0000256" key="2">
    <source>
        <dbReference type="ARBA" id="ARBA00007757"/>
    </source>
</evidence>
<comment type="cofactor">
    <cofactor evidence="1">
        <name>Fe cation</name>
        <dbReference type="ChEBI" id="CHEBI:24875"/>
    </cofactor>
</comment>
<proteinExistence type="inferred from homology"/>
<dbReference type="GO" id="GO:0006559">
    <property type="term" value="P:L-phenylalanine catabolic process"/>
    <property type="evidence" value="ECO:0007669"/>
    <property type="project" value="InterPro"/>
</dbReference>
<dbReference type="GO" id="GO:0006570">
    <property type="term" value="P:tyrosine metabolic process"/>
    <property type="evidence" value="ECO:0007669"/>
    <property type="project" value="InterPro"/>
</dbReference>
<comment type="similarity">
    <text evidence="2">Belongs to the homogentisate dioxygenase family.</text>
</comment>
<reference evidence="4" key="1">
    <citation type="submission" date="2013-08" db="EMBL/GenBank/DDBJ databases">
        <authorList>
            <person name="Mendez C."/>
            <person name="Richter M."/>
            <person name="Ferrer M."/>
            <person name="Sanchez J."/>
        </authorList>
    </citation>
    <scope>NUCLEOTIDE SEQUENCE</scope>
</reference>
<dbReference type="SUPFAM" id="SSF51182">
    <property type="entry name" value="RmlC-like cupins"/>
    <property type="match status" value="1"/>
</dbReference>
<gene>
    <name evidence="4" type="ORF">B1B_17112</name>
</gene>
<dbReference type="InterPro" id="IPR005708">
    <property type="entry name" value="Homogentis_dOase"/>
</dbReference>
<dbReference type="InterPro" id="IPR011051">
    <property type="entry name" value="RmlC_Cupin_sf"/>
</dbReference>
<dbReference type="PANTHER" id="PTHR11056">
    <property type="entry name" value="HOMOGENTISATE 1,2-DIOXYGENASE"/>
    <property type="match status" value="1"/>
</dbReference>
<feature type="domain" description="Homogentisate 1,2-dioxygenase C-terminal" evidence="3">
    <location>
        <begin position="111"/>
        <end position="212"/>
    </location>
</feature>